<dbReference type="AlphaFoldDB" id="A0A4P7GMP5"/>
<dbReference type="KEGG" id="noy:EXE57_14225"/>
<evidence type="ECO:0000313" key="1">
    <source>
        <dbReference type="EMBL" id="QBR93290.1"/>
    </source>
</evidence>
<dbReference type="Proteomes" id="UP000294894">
    <property type="component" value="Chromosome"/>
</dbReference>
<organism evidence="1 2">
    <name type="scientific">Nocardioides euryhalodurans</name>
    <dbReference type="NCBI Taxonomy" id="2518370"/>
    <lineage>
        <taxon>Bacteria</taxon>
        <taxon>Bacillati</taxon>
        <taxon>Actinomycetota</taxon>
        <taxon>Actinomycetes</taxon>
        <taxon>Propionibacteriales</taxon>
        <taxon>Nocardioidaceae</taxon>
        <taxon>Nocardioides</taxon>
    </lineage>
</organism>
<keyword evidence="2" id="KW-1185">Reference proteome</keyword>
<dbReference type="EMBL" id="CP038267">
    <property type="protein sequence ID" value="QBR93290.1"/>
    <property type="molecule type" value="Genomic_DNA"/>
</dbReference>
<reference evidence="1 2" key="1">
    <citation type="submission" date="2019-03" db="EMBL/GenBank/DDBJ databases">
        <title>Three New Species of Nocardioides, Nocardioides euryhalodurans sp. nov., Nocardioides seonyuensis sp. nov. and Nocardioides eburneoflavus sp. nov., Iolated from Soil.</title>
        <authorList>
            <person name="Roh S.G."/>
            <person name="Lee C."/>
            <person name="Kim M.-K."/>
            <person name="Kim S.B."/>
        </authorList>
    </citation>
    <scope>NUCLEOTIDE SEQUENCE [LARGE SCALE GENOMIC DNA]</scope>
    <source>
        <strain evidence="1 2">MMS17-SY117</strain>
    </source>
</reference>
<sequence length="77" mass="8854">MIGSDLMNDWEREIRLATGSWLEGDEVLTLDRVADGHYQYLRLRKLEHNGSTSAQTNVVELLLDEEQVGWLVQVLAR</sequence>
<protein>
    <submittedName>
        <fullName evidence="1">Uncharacterized protein</fullName>
    </submittedName>
</protein>
<name>A0A4P7GMP5_9ACTN</name>
<gene>
    <name evidence="1" type="ORF">EXE57_14225</name>
</gene>
<accession>A0A4P7GMP5</accession>
<dbReference type="RefSeq" id="WP_135078569.1">
    <property type="nucleotide sequence ID" value="NZ_CP038267.1"/>
</dbReference>
<evidence type="ECO:0000313" key="2">
    <source>
        <dbReference type="Proteomes" id="UP000294894"/>
    </source>
</evidence>
<proteinExistence type="predicted"/>